<dbReference type="Proteomes" id="UP000515125">
    <property type="component" value="Unplaced"/>
</dbReference>
<dbReference type="GeneID" id="34621433"/>
<sequence>MPQRNGVAAAAAAAAPTAKLLLQREAFRCLALGLGSAAGYTERGADQLSLGLQLLLQASGFFLEADCTPLHLSCCRQAAVVALQLRAVELQLSRQSLQQQQQRRNSRSLLSQLLQRCSTVLEGSLHPFKDAEAFLKGGGTEFPLLSLPDLSESLTKSDSCSSNSQQLASTEDAAAEAASLNLSSWFKTLLFSLEESDLQWRCGRGASGEGLDYCSSEGGSAASAAAEAETAAAASRETAAAAAASDAVRKSEEAAAASVGLDGPYLQLLHLSFSQLLLFLELHPDAVVSGLTAQVWRIDFPSSELTLRKEMTVCIVCGFSTKTHREELGSHICAAAHLGAYIPRFPTLLLLLLLQAYQHIYGGVVQLAWPRAVYRQVVLGGRLSYLAQLLGRPLEQQHQSPSASDTQLRGSLMNASNPEGGSSPNWGAPSREPPQQQQQPHLPQGIWGEGLSKAALEVLVSLHLREFACSGESDEQPGLRSSSSASRRVDGGVERPFTSIAGIEEHDAELYTENFSVDADAYLLQPTGAAAAARAQSQEVWEALKAAAERNLLRLLQEALPNIRIRLKLLVSLGPSFSAAAAECCRLLDDRCLYMPQGFLSRAVRDTGAQVAAVGGGRDAHSSADFIAAATAQHRTAPNDLATYTAKRRNALQTSTCREATSDLEAADLYAASCNWTATSCTIVDPDEANEFSMD</sequence>
<organism evidence="2 3">
    <name type="scientific">Cyclospora cayetanensis</name>
    <dbReference type="NCBI Taxonomy" id="88456"/>
    <lineage>
        <taxon>Eukaryota</taxon>
        <taxon>Sar</taxon>
        <taxon>Alveolata</taxon>
        <taxon>Apicomplexa</taxon>
        <taxon>Conoidasida</taxon>
        <taxon>Coccidia</taxon>
        <taxon>Eucoccidiorida</taxon>
        <taxon>Eimeriorina</taxon>
        <taxon>Eimeriidae</taxon>
        <taxon>Cyclospora</taxon>
    </lineage>
</organism>
<feature type="region of interest" description="Disordered" evidence="1">
    <location>
        <begin position="396"/>
        <end position="446"/>
    </location>
</feature>
<protein>
    <submittedName>
        <fullName evidence="3">Uncharacterized protein LOC34621433</fullName>
    </submittedName>
</protein>
<reference evidence="3" key="1">
    <citation type="submission" date="2025-08" db="UniProtKB">
        <authorList>
            <consortium name="RefSeq"/>
        </authorList>
    </citation>
    <scope>IDENTIFICATION</scope>
</reference>
<dbReference type="OrthoDB" id="340983at2759"/>
<dbReference type="AlphaFoldDB" id="A0A6P6RTS6"/>
<evidence type="ECO:0000313" key="2">
    <source>
        <dbReference type="Proteomes" id="UP000515125"/>
    </source>
</evidence>
<feature type="region of interest" description="Disordered" evidence="1">
    <location>
        <begin position="471"/>
        <end position="491"/>
    </location>
</feature>
<evidence type="ECO:0000313" key="3">
    <source>
        <dbReference type="RefSeq" id="XP_026190510.1"/>
    </source>
</evidence>
<proteinExistence type="predicted"/>
<gene>
    <name evidence="3" type="primary">LOC34621433</name>
</gene>
<dbReference type="RefSeq" id="XP_026190510.1">
    <property type="nucleotide sequence ID" value="XM_026334725.1"/>
</dbReference>
<keyword evidence="2" id="KW-1185">Reference proteome</keyword>
<evidence type="ECO:0000256" key="1">
    <source>
        <dbReference type="SAM" id="MobiDB-lite"/>
    </source>
</evidence>
<accession>A0A6P6RTS6</accession>
<feature type="compositionally biased region" description="Polar residues" evidence="1">
    <location>
        <begin position="396"/>
        <end position="425"/>
    </location>
</feature>
<feature type="compositionally biased region" description="Low complexity" evidence="1">
    <location>
        <begin position="433"/>
        <end position="444"/>
    </location>
</feature>
<name>A0A6P6RTS6_9EIME</name>